<dbReference type="EMBL" id="KZ996800">
    <property type="protein sequence ID" value="RKO88314.1"/>
    <property type="molecule type" value="Genomic_DNA"/>
</dbReference>
<accession>A0A4P9W7H5</accession>
<feature type="compositionally biased region" description="Polar residues" evidence="1">
    <location>
        <begin position="121"/>
        <end position="135"/>
    </location>
</feature>
<protein>
    <submittedName>
        <fullName evidence="2">Uncharacterized protein</fullName>
    </submittedName>
</protein>
<evidence type="ECO:0000313" key="2">
    <source>
        <dbReference type="EMBL" id="RKO88314.1"/>
    </source>
</evidence>
<sequence>MHRRRGDWKKGRYWPAMEPVIDDRGGLHEGNPRVSDTPSRVPCPETGDPGPKYLHLWLVSHRLRVPRRVDPSSIIHVSPKVPVSSAFVPVGRPPSHKVSIPPDTVAPTPSVDPTFPPLGGQTPSIALTLENQPCS</sequence>
<dbReference type="AlphaFoldDB" id="A0A4P9W7H5"/>
<dbReference type="Proteomes" id="UP000269721">
    <property type="component" value="Unassembled WGS sequence"/>
</dbReference>
<organism evidence="2 3">
    <name type="scientific">Blyttiomyces helicus</name>
    <dbReference type="NCBI Taxonomy" id="388810"/>
    <lineage>
        <taxon>Eukaryota</taxon>
        <taxon>Fungi</taxon>
        <taxon>Fungi incertae sedis</taxon>
        <taxon>Chytridiomycota</taxon>
        <taxon>Chytridiomycota incertae sedis</taxon>
        <taxon>Chytridiomycetes</taxon>
        <taxon>Chytridiomycetes incertae sedis</taxon>
        <taxon>Blyttiomyces</taxon>
    </lineage>
</organism>
<evidence type="ECO:0000313" key="3">
    <source>
        <dbReference type="Proteomes" id="UP000269721"/>
    </source>
</evidence>
<reference evidence="3" key="1">
    <citation type="journal article" date="2018" name="Nat. Microbiol.">
        <title>Leveraging single-cell genomics to expand the fungal tree of life.</title>
        <authorList>
            <person name="Ahrendt S.R."/>
            <person name="Quandt C.A."/>
            <person name="Ciobanu D."/>
            <person name="Clum A."/>
            <person name="Salamov A."/>
            <person name="Andreopoulos B."/>
            <person name="Cheng J.F."/>
            <person name="Woyke T."/>
            <person name="Pelin A."/>
            <person name="Henrissat B."/>
            <person name="Reynolds N.K."/>
            <person name="Benny G.L."/>
            <person name="Smith M.E."/>
            <person name="James T.Y."/>
            <person name="Grigoriev I.V."/>
        </authorList>
    </citation>
    <scope>NUCLEOTIDE SEQUENCE [LARGE SCALE GENOMIC DNA]</scope>
</reference>
<evidence type="ECO:0000256" key="1">
    <source>
        <dbReference type="SAM" id="MobiDB-lite"/>
    </source>
</evidence>
<feature type="region of interest" description="Disordered" evidence="1">
    <location>
        <begin position="22"/>
        <end position="47"/>
    </location>
</feature>
<proteinExistence type="predicted"/>
<name>A0A4P9W7H5_9FUNG</name>
<keyword evidence="3" id="KW-1185">Reference proteome</keyword>
<feature type="compositionally biased region" description="Basic and acidic residues" evidence="1">
    <location>
        <begin position="22"/>
        <end position="31"/>
    </location>
</feature>
<feature type="region of interest" description="Disordered" evidence="1">
    <location>
        <begin position="91"/>
        <end position="135"/>
    </location>
</feature>
<gene>
    <name evidence="2" type="ORF">BDK51DRAFT_37559</name>
</gene>